<dbReference type="AlphaFoldDB" id="F5YF80"/>
<reference evidence="1 2" key="2">
    <citation type="journal article" date="2011" name="ISME J.">
        <title>RNA-seq reveals cooperative metabolic interactions between two termite-gut spirochete species in co-culture.</title>
        <authorList>
            <person name="Rosenthal A.Z."/>
            <person name="Matson E.G."/>
            <person name="Eldar A."/>
            <person name="Leadbetter J.R."/>
        </authorList>
    </citation>
    <scope>NUCLEOTIDE SEQUENCE [LARGE SCALE GENOMIC DNA]</scope>
    <source>
        <strain evidence="2">ATCC BAA-888 / DSM 13862 / ZAS-9</strain>
    </source>
</reference>
<dbReference type="HOGENOM" id="CLU_1748856_0_0_12"/>
<organism evidence="1 2">
    <name type="scientific">Leadbettera azotonutricia (strain ATCC BAA-888 / DSM 13862 / ZAS-9)</name>
    <name type="common">Treponema azotonutricium</name>
    <dbReference type="NCBI Taxonomy" id="545695"/>
    <lineage>
        <taxon>Bacteria</taxon>
        <taxon>Pseudomonadati</taxon>
        <taxon>Spirochaetota</taxon>
        <taxon>Spirochaetia</taxon>
        <taxon>Spirochaetales</taxon>
        <taxon>Breznakiellaceae</taxon>
        <taxon>Leadbettera</taxon>
    </lineage>
</organism>
<protein>
    <submittedName>
        <fullName evidence="1">Uncharacterized protein</fullName>
    </submittedName>
</protein>
<dbReference type="EMBL" id="CP001841">
    <property type="protein sequence ID" value="AEF82702.1"/>
    <property type="molecule type" value="Genomic_DNA"/>
</dbReference>
<accession>F5YF80</accession>
<name>F5YF80_LEAAZ</name>
<keyword evidence="2" id="KW-1185">Reference proteome</keyword>
<evidence type="ECO:0000313" key="1">
    <source>
        <dbReference type="EMBL" id="AEF82702.1"/>
    </source>
</evidence>
<reference evidence="2" key="1">
    <citation type="submission" date="2009-12" db="EMBL/GenBank/DDBJ databases">
        <title>Complete sequence of Treponema azotonutricium strain ZAS-9.</title>
        <authorList>
            <person name="Tetu S.G."/>
            <person name="Matson E."/>
            <person name="Ren Q."/>
            <person name="Seshadri R."/>
            <person name="Elbourne L."/>
            <person name="Hassan K.A."/>
            <person name="Durkin A."/>
            <person name="Radune D."/>
            <person name="Mohamoud Y."/>
            <person name="Shay R."/>
            <person name="Jin S."/>
            <person name="Zhang X."/>
            <person name="Lucey K."/>
            <person name="Ballor N.R."/>
            <person name="Ottesen E."/>
            <person name="Rosenthal R."/>
            <person name="Allen A."/>
            <person name="Leadbetter J.R."/>
            <person name="Paulsen I.T."/>
        </authorList>
    </citation>
    <scope>NUCLEOTIDE SEQUENCE [LARGE SCALE GENOMIC DNA]</scope>
    <source>
        <strain evidence="2">ATCC BAA-888 / DSM 13862 / ZAS-9</strain>
    </source>
</reference>
<dbReference type="InParanoid" id="F5YF80"/>
<evidence type="ECO:0000313" key="2">
    <source>
        <dbReference type="Proteomes" id="UP000009222"/>
    </source>
</evidence>
<dbReference type="RefSeq" id="WP_015710579.1">
    <property type="nucleotide sequence ID" value="NC_015577.1"/>
</dbReference>
<dbReference type="KEGG" id="taz:TREAZ_1425"/>
<dbReference type="STRING" id="545695.TREAZ_1425"/>
<proteinExistence type="predicted"/>
<dbReference type="Proteomes" id="UP000009222">
    <property type="component" value="Chromosome"/>
</dbReference>
<dbReference type="OrthoDB" id="370092at2"/>
<sequence length="147" mass="17114">MDLGITSKEKDEDVYYSIQWSPLAKADRWIISSKVPAVAGVYEIYWMDDHEHLRMLSVGNTHYGGLRSEIRRLTDAELITDAKAKKILEDEEVWFRYVPTNSVAAMADIVWFFRKTYFPENPGVEHSGLYRKIFLKESAPDKLIWVP</sequence>
<gene>
    <name evidence="1" type="ordered locus">TREAZ_1425</name>
</gene>
<dbReference type="eggNOG" id="ENOG50343GE">
    <property type="taxonomic scope" value="Bacteria"/>
</dbReference>